<dbReference type="PROSITE" id="PS50041">
    <property type="entry name" value="C_TYPE_LECTIN_2"/>
    <property type="match status" value="1"/>
</dbReference>
<feature type="compositionally biased region" description="Low complexity" evidence="1">
    <location>
        <begin position="1"/>
        <end position="20"/>
    </location>
</feature>
<dbReference type="InterPro" id="IPR050111">
    <property type="entry name" value="C-type_lectin/snaclec_domain"/>
</dbReference>
<feature type="region of interest" description="Disordered" evidence="1">
    <location>
        <begin position="1"/>
        <end position="21"/>
    </location>
</feature>
<dbReference type="InterPro" id="IPR001304">
    <property type="entry name" value="C-type_lectin-like"/>
</dbReference>
<dbReference type="InterPro" id="IPR016186">
    <property type="entry name" value="C-type_lectin-like/link_sf"/>
</dbReference>
<name>A0A914PB57_9BILA</name>
<protein>
    <submittedName>
        <fullName evidence="4">C-type lectin domain-containing protein</fullName>
    </submittedName>
</protein>
<dbReference type="CDD" id="cd00037">
    <property type="entry name" value="CLECT"/>
    <property type="match status" value="1"/>
</dbReference>
<evidence type="ECO:0000313" key="3">
    <source>
        <dbReference type="Proteomes" id="UP000887578"/>
    </source>
</evidence>
<evidence type="ECO:0000259" key="2">
    <source>
        <dbReference type="PROSITE" id="PS50041"/>
    </source>
</evidence>
<keyword evidence="3" id="KW-1185">Reference proteome</keyword>
<feature type="domain" description="C-type lectin" evidence="2">
    <location>
        <begin position="31"/>
        <end position="148"/>
    </location>
</feature>
<accession>A0A914PB57</accession>
<dbReference type="Proteomes" id="UP000887578">
    <property type="component" value="Unplaced"/>
</dbReference>
<evidence type="ECO:0000256" key="1">
    <source>
        <dbReference type="SAM" id="MobiDB-lite"/>
    </source>
</evidence>
<dbReference type="PANTHER" id="PTHR22803">
    <property type="entry name" value="MANNOSE, PHOSPHOLIPASE, LECTIN RECEPTOR RELATED"/>
    <property type="match status" value="1"/>
</dbReference>
<dbReference type="SUPFAM" id="SSF56436">
    <property type="entry name" value="C-type lectin-like"/>
    <property type="match status" value="1"/>
</dbReference>
<dbReference type="SMART" id="SM00034">
    <property type="entry name" value="CLECT"/>
    <property type="match status" value="1"/>
</dbReference>
<dbReference type="AlphaFoldDB" id="A0A914PB57"/>
<dbReference type="WBParaSite" id="PDA_v2.g14806.t1">
    <property type="protein sequence ID" value="PDA_v2.g14806.t1"/>
    <property type="gene ID" value="PDA_v2.g14806"/>
</dbReference>
<proteinExistence type="predicted"/>
<dbReference type="Gene3D" id="3.10.100.10">
    <property type="entry name" value="Mannose-Binding Protein A, subunit A"/>
    <property type="match status" value="1"/>
</dbReference>
<reference evidence="4" key="1">
    <citation type="submission" date="2022-11" db="UniProtKB">
        <authorList>
            <consortium name="WormBaseParasite"/>
        </authorList>
    </citation>
    <scope>IDENTIFICATION</scope>
</reference>
<dbReference type="InterPro" id="IPR016187">
    <property type="entry name" value="CTDL_fold"/>
</dbReference>
<evidence type="ECO:0000313" key="4">
    <source>
        <dbReference type="WBParaSite" id="PDA_v2.g14806.t1"/>
    </source>
</evidence>
<organism evidence="3 4">
    <name type="scientific">Panagrolaimus davidi</name>
    <dbReference type="NCBI Taxonomy" id="227884"/>
    <lineage>
        <taxon>Eukaryota</taxon>
        <taxon>Metazoa</taxon>
        <taxon>Ecdysozoa</taxon>
        <taxon>Nematoda</taxon>
        <taxon>Chromadorea</taxon>
        <taxon>Rhabditida</taxon>
        <taxon>Tylenchina</taxon>
        <taxon>Panagrolaimomorpha</taxon>
        <taxon>Panagrolaimoidea</taxon>
        <taxon>Panagrolaimidae</taxon>
        <taxon>Panagrolaimus</taxon>
    </lineage>
</organism>
<dbReference type="Pfam" id="PF00059">
    <property type="entry name" value="Lectin_C"/>
    <property type="match status" value="1"/>
</dbReference>
<sequence length="160" mass="17331">MKLTESPSKTTDTTDSIKSDCPNGGIQSITNSSICYSFVTKASEFIEAETSCQSSGGHLASISDGFTNVRLAQYAKKTLIGATDFWIGGQDLGQKGHWVWTDGANFTFSNWATEQPLELPGFDCLGLTTAEGFWYTYDCFKLKPYVCEIPPTAPLPTAGT</sequence>